<dbReference type="RefSeq" id="WP_146588928.1">
    <property type="nucleotide sequence ID" value="NZ_SJPO01000008.1"/>
</dbReference>
<feature type="transmembrane region" description="Helical" evidence="1">
    <location>
        <begin position="150"/>
        <end position="172"/>
    </location>
</feature>
<evidence type="ECO:0000313" key="2">
    <source>
        <dbReference type="EMBL" id="TWT74505.1"/>
    </source>
</evidence>
<dbReference type="Proteomes" id="UP000318478">
    <property type="component" value="Unassembled WGS sequence"/>
</dbReference>
<dbReference type="OrthoDB" id="257692at2"/>
<keyword evidence="1" id="KW-0472">Membrane</keyword>
<accession>A0A5C5YHT1</accession>
<feature type="transmembrane region" description="Helical" evidence="1">
    <location>
        <begin position="41"/>
        <end position="62"/>
    </location>
</feature>
<organism evidence="2 3">
    <name type="scientific">Posidoniimonas polymericola</name>
    <dbReference type="NCBI Taxonomy" id="2528002"/>
    <lineage>
        <taxon>Bacteria</taxon>
        <taxon>Pseudomonadati</taxon>
        <taxon>Planctomycetota</taxon>
        <taxon>Planctomycetia</taxon>
        <taxon>Pirellulales</taxon>
        <taxon>Lacipirellulaceae</taxon>
        <taxon>Posidoniimonas</taxon>
    </lineage>
</organism>
<feature type="transmembrane region" description="Helical" evidence="1">
    <location>
        <begin position="88"/>
        <end position="108"/>
    </location>
</feature>
<keyword evidence="1" id="KW-1133">Transmembrane helix</keyword>
<gene>
    <name evidence="2" type="ORF">Pla123a_33280</name>
</gene>
<protein>
    <submittedName>
        <fullName evidence="2">Uncharacterized protein</fullName>
    </submittedName>
</protein>
<reference evidence="2 3" key="1">
    <citation type="submission" date="2019-02" db="EMBL/GenBank/DDBJ databases">
        <title>Deep-cultivation of Planctomycetes and their phenomic and genomic characterization uncovers novel biology.</title>
        <authorList>
            <person name="Wiegand S."/>
            <person name="Jogler M."/>
            <person name="Boedeker C."/>
            <person name="Pinto D."/>
            <person name="Vollmers J."/>
            <person name="Rivas-Marin E."/>
            <person name="Kohn T."/>
            <person name="Peeters S.H."/>
            <person name="Heuer A."/>
            <person name="Rast P."/>
            <person name="Oberbeckmann S."/>
            <person name="Bunk B."/>
            <person name="Jeske O."/>
            <person name="Meyerdierks A."/>
            <person name="Storesund J.E."/>
            <person name="Kallscheuer N."/>
            <person name="Luecker S."/>
            <person name="Lage O.M."/>
            <person name="Pohl T."/>
            <person name="Merkel B.J."/>
            <person name="Hornburger P."/>
            <person name="Mueller R.-W."/>
            <person name="Bruemmer F."/>
            <person name="Labrenz M."/>
            <person name="Spormann A.M."/>
            <person name="Op Den Camp H."/>
            <person name="Overmann J."/>
            <person name="Amann R."/>
            <person name="Jetten M.S.M."/>
            <person name="Mascher T."/>
            <person name="Medema M.H."/>
            <person name="Devos D.P."/>
            <person name="Kaster A.-K."/>
            <person name="Ovreas L."/>
            <person name="Rohde M."/>
            <person name="Galperin M.Y."/>
            <person name="Jogler C."/>
        </authorList>
    </citation>
    <scope>NUCLEOTIDE SEQUENCE [LARGE SCALE GENOMIC DNA]</scope>
    <source>
        <strain evidence="2 3">Pla123a</strain>
    </source>
</reference>
<name>A0A5C5YHT1_9BACT</name>
<feature type="transmembrane region" description="Helical" evidence="1">
    <location>
        <begin position="258"/>
        <end position="278"/>
    </location>
</feature>
<proteinExistence type="predicted"/>
<evidence type="ECO:0000313" key="3">
    <source>
        <dbReference type="Proteomes" id="UP000318478"/>
    </source>
</evidence>
<sequence>MNTLKRLFGRSLAELDQLLRGAATRPALLNSDKLGVSARGLAVVSVLLAMFYGACMGSYSLLKEVPPDLHDPYGPYLQVLASTIKTPALFLLTLLITLPSLYVFNALVGSRLTLIGMTRLLVAALAVNIAVLASLGTIVVFFSLTTGSYAFIRLLNVAVFTVAGVLGLMFLLQTLHRLIRASEERELSEMLAAKRAADRADDGADGDAETAKLAAAESILYETDTPPDAAVDESRLEEQIASALDMPSGQVLGRHTRLVFRCWIVLFSLVGAQMGWVLRPFIGSPDLPFTFFRERQSNFFAAVLHSLIELLSGGA</sequence>
<keyword evidence="1" id="KW-0812">Transmembrane</keyword>
<keyword evidence="3" id="KW-1185">Reference proteome</keyword>
<dbReference type="EMBL" id="SJPO01000008">
    <property type="protein sequence ID" value="TWT74505.1"/>
    <property type="molecule type" value="Genomic_DNA"/>
</dbReference>
<comment type="caution">
    <text evidence="2">The sequence shown here is derived from an EMBL/GenBank/DDBJ whole genome shotgun (WGS) entry which is preliminary data.</text>
</comment>
<evidence type="ECO:0000256" key="1">
    <source>
        <dbReference type="SAM" id="Phobius"/>
    </source>
</evidence>
<feature type="transmembrane region" description="Helical" evidence="1">
    <location>
        <begin position="120"/>
        <end position="144"/>
    </location>
</feature>
<dbReference type="AlphaFoldDB" id="A0A5C5YHT1"/>